<accession>G9B1V9</accession>
<organism evidence="1 2">
    <name type="scientific">Bacillus phage W.Ph</name>
    <dbReference type="NCBI Taxonomy" id="764595"/>
    <lineage>
        <taxon>Viruses</taxon>
        <taxon>Duplodnaviria</taxon>
        <taxon>Heunggongvirae</taxon>
        <taxon>Uroviricota</taxon>
        <taxon>Caudoviricetes</taxon>
        <taxon>Herelleviridae</taxon>
        <taxon>Bastillevirinae</taxon>
        <taxon>Wphvirus</taxon>
        <taxon>Wphvirus WPh</taxon>
    </lineage>
</organism>
<evidence type="ECO:0000313" key="2">
    <source>
        <dbReference type="Proteomes" id="UP000005445"/>
    </source>
</evidence>
<dbReference type="GeneID" id="11536864"/>
<dbReference type="KEGG" id="vg:11536864"/>
<proteinExistence type="predicted"/>
<reference evidence="1 2" key="1">
    <citation type="submission" date="2013-01" db="EMBL/GenBank/DDBJ databases">
        <title>Large myovirus of Bacillus.</title>
        <authorList>
            <person name="Klumpp J."/>
            <person name="Beyer W."/>
            <person name="Loessner M.J."/>
        </authorList>
    </citation>
    <scope>NUCLEOTIDE SEQUENCE [LARGE SCALE GENOMIC DNA]</scope>
</reference>
<evidence type="ECO:0000313" key="1">
    <source>
        <dbReference type="EMBL" id="ADH03354.1"/>
    </source>
</evidence>
<dbReference type="OrthoDB" id="37117at10239"/>
<protein>
    <submittedName>
        <fullName evidence="1">Gp208</fullName>
    </submittedName>
</protein>
<dbReference type="EMBL" id="HM144387">
    <property type="protein sequence ID" value="ADH03354.1"/>
    <property type="molecule type" value="Genomic_DNA"/>
</dbReference>
<keyword evidence="2" id="KW-1185">Reference proteome</keyword>
<sequence length="134" mass="15624">MKNELIISCVHNKVTRVSEYIVVSLTKGKKKVKFAHHYEPDKEVNVSVKLKRKHVKELIDRLDYVIDVEPNTFYERYKNDTSELEIKSTRCELGGIVSLSVVDYSKSQETIHIDRVDTINLIEYLKDLLPLMKS</sequence>
<name>G9B1V9_9CAUD</name>
<dbReference type="RefSeq" id="YP_004957223.1">
    <property type="nucleotide sequence ID" value="NC_016563.1"/>
</dbReference>
<dbReference type="Proteomes" id="UP000005445">
    <property type="component" value="Segment"/>
</dbReference>